<sequence>MGHFCYFCGELKSNEAFSGKGHRRHLCRACNSIPAAEREESELWGRLHDLMDQSNISKKNIVWLKSLLEHSNQLIRAHAQLILHVAEVAPFRKKRYQRISVFSTKLLERCIDAGLLYPPDSEWGADPSSDEDPEENNEPF</sequence>
<dbReference type="Proteomes" id="UP001243717">
    <property type="component" value="Unassembled WGS sequence"/>
</dbReference>
<accession>A0ABU1AN56</accession>
<keyword evidence="3" id="KW-1185">Reference proteome</keyword>
<protein>
    <submittedName>
        <fullName evidence="2">Uncharacterized protein</fullName>
    </submittedName>
</protein>
<evidence type="ECO:0000256" key="1">
    <source>
        <dbReference type="SAM" id="MobiDB-lite"/>
    </source>
</evidence>
<name>A0ABU1AN56_9BACT</name>
<evidence type="ECO:0000313" key="2">
    <source>
        <dbReference type="EMBL" id="MDQ8196232.1"/>
    </source>
</evidence>
<reference evidence="2 3" key="1">
    <citation type="submission" date="2023-04" db="EMBL/GenBank/DDBJ databases">
        <title>A novel bacteria isolated from coastal sediment.</title>
        <authorList>
            <person name="Liu X.-J."/>
            <person name="Du Z.-J."/>
        </authorList>
    </citation>
    <scope>NUCLEOTIDE SEQUENCE [LARGE SCALE GENOMIC DNA]</scope>
    <source>
        <strain evidence="2 3">SDUM461004</strain>
    </source>
</reference>
<proteinExistence type="predicted"/>
<gene>
    <name evidence="2" type="ORF">QEH59_17490</name>
</gene>
<dbReference type="EMBL" id="JARXIC010000055">
    <property type="protein sequence ID" value="MDQ8196232.1"/>
    <property type="molecule type" value="Genomic_DNA"/>
</dbReference>
<evidence type="ECO:0000313" key="3">
    <source>
        <dbReference type="Proteomes" id="UP001243717"/>
    </source>
</evidence>
<organism evidence="2 3">
    <name type="scientific">Thalassobacterium sedimentorum</name>
    <dbReference type="NCBI Taxonomy" id="3041258"/>
    <lineage>
        <taxon>Bacteria</taxon>
        <taxon>Pseudomonadati</taxon>
        <taxon>Verrucomicrobiota</taxon>
        <taxon>Opitutia</taxon>
        <taxon>Puniceicoccales</taxon>
        <taxon>Coraliomargaritaceae</taxon>
        <taxon>Thalassobacterium</taxon>
    </lineage>
</organism>
<feature type="compositionally biased region" description="Acidic residues" evidence="1">
    <location>
        <begin position="128"/>
        <end position="140"/>
    </location>
</feature>
<comment type="caution">
    <text evidence="2">The sequence shown here is derived from an EMBL/GenBank/DDBJ whole genome shotgun (WGS) entry which is preliminary data.</text>
</comment>
<feature type="region of interest" description="Disordered" evidence="1">
    <location>
        <begin position="119"/>
        <end position="140"/>
    </location>
</feature>